<dbReference type="PANTHER" id="PTHR30290">
    <property type="entry name" value="PERIPLASMIC BINDING COMPONENT OF ABC TRANSPORTER"/>
    <property type="match status" value="1"/>
</dbReference>
<dbReference type="GO" id="GO:1904680">
    <property type="term" value="F:peptide transmembrane transporter activity"/>
    <property type="evidence" value="ECO:0007669"/>
    <property type="project" value="TreeGrafter"/>
</dbReference>
<accession>A0A9J6RBS2</accession>
<sequence>MLIDYYQKLWFAYREVDSYPSLSVTVDQLALLFSCTDRNVKIVVKKMQEKGWIDWQPGRGRGHHSQLTLRISFDDVVFTEAKRIARHQSIDDAVHFINQYPIAQTVIHQFMTNLIFEQMPSSRIEANIDHLRFPSYRSLPILDPACMDRRTENHLMRHLYDSLVSVDQHCHGMKPGLAHAWKTNNEKTQWWFYLRKSVFFHDGRQLVAKDVCESLDRHRHKSSPYYWVGKHIDTLEVIQPLTVKIIFDKPMPFFLEIMATLAGAIVSPMKNGKLQGTGPFRLIENNEQQLSMVANEKYYRARPILDQVTLYFFPNLYDNKDKLLTEQTSTLNFYHYPYSNDLHHYQEQTFIDQGSKLLTFNGQTGLLSNDRALRQVICAAIQPSHLIKTLGGNRYVTATRMRRTLERGSLQETSLDQAKTLLEKSNYRGEVLTLAGYKGAGNELDGQWIQSQLSKVGIKISITFYEYADFFRQPLRDIDMLIGEQLAVEDPLITYFKTFLGDHGLLSYHLPTKSKEKLEQYLVSSLPKARIIAEIDQLEAHLVANHHSLYLYRLNQYAIYPAYFKGIELNVLGWIDFCKLWFDREE</sequence>
<dbReference type="PANTHER" id="PTHR30290:SF72">
    <property type="entry name" value="HTH-TYPE TRANSCRIPTIONAL REGULATOR SGRR"/>
    <property type="match status" value="1"/>
</dbReference>
<dbReference type="EMBL" id="JAPRAT010000011">
    <property type="protein sequence ID" value="MCZ0702981.1"/>
    <property type="molecule type" value="Genomic_DNA"/>
</dbReference>
<organism evidence="4 5">
    <name type="scientific">Natronobacillus azotifigens</name>
    <dbReference type="NCBI Taxonomy" id="472978"/>
    <lineage>
        <taxon>Bacteria</taxon>
        <taxon>Bacillati</taxon>
        <taxon>Bacillota</taxon>
        <taxon>Bacilli</taxon>
        <taxon>Bacillales</taxon>
        <taxon>Bacillaceae</taxon>
        <taxon>Natronobacillus</taxon>
    </lineage>
</organism>
<name>A0A9J6RBS2_9BACI</name>
<dbReference type="SUPFAM" id="SSF53850">
    <property type="entry name" value="Periplasmic binding protein-like II"/>
    <property type="match status" value="1"/>
</dbReference>
<evidence type="ECO:0000259" key="2">
    <source>
        <dbReference type="Pfam" id="PF00496"/>
    </source>
</evidence>
<dbReference type="Proteomes" id="UP001084197">
    <property type="component" value="Unassembled WGS sequence"/>
</dbReference>
<dbReference type="GO" id="GO:0015833">
    <property type="term" value="P:peptide transport"/>
    <property type="evidence" value="ECO:0007669"/>
    <property type="project" value="TreeGrafter"/>
</dbReference>
<evidence type="ECO:0000259" key="3">
    <source>
        <dbReference type="Pfam" id="PF12793"/>
    </source>
</evidence>
<dbReference type="GO" id="GO:0003677">
    <property type="term" value="F:DNA binding"/>
    <property type="evidence" value="ECO:0007669"/>
    <property type="project" value="UniProtKB-KW"/>
</dbReference>
<evidence type="ECO:0000256" key="1">
    <source>
        <dbReference type="ARBA" id="ARBA00023125"/>
    </source>
</evidence>
<dbReference type="Gene3D" id="3.40.190.10">
    <property type="entry name" value="Periplasmic binding protein-like II"/>
    <property type="match status" value="1"/>
</dbReference>
<evidence type="ECO:0000313" key="4">
    <source>
        <dbReference type="EMBL" id="MCZ0702981.1"/>
    </source>
</evidence>
<feature type="domain" description="Transcriptional regulator SgrR N-terminal HTH" evidence="3">
    <location>
        <begin position="3"/>
        <end position="100"/>
    </location>
</feature>
<keyword evidence="1" id="KW-0238">DNA-binding</keyword>
<protein>
    <submittedName>
        <fullName evidence="4">ABC transporter substrate-binding protein</fullName>
    </submittedName>
</protein>
<dbReference type="InterPro" id="IPR000914">
    <property type="entry name" value="SBP_5_dom"/>
</dbReference>
<reference evidence="4" key="1">
    <citation type="submission" date="2022-11" db="EMBL/GenBank/DDBJ databases">
        <title>WGS of Natronobacillus azotifigens 24KS-1, an anaerobic diazotrophic haloalkaliphile from soda-rich habitats.</title>
        <authorList>
            <person name="Sorokin D.Y."/>
            <person name="Merkel A.Y."/>
        </authorList>
    </citation>
    <scope>NUCLEOTIDE SEQUENCE</scope>
    <source>
        <strain evidence="4">24KS-1</strain>
    </source>
</reference>
<dbReference type="Gene3D" id="3.10.105.10">
    <property type="entry name" value="Dipeptide-binding Protein, Domain 3"/>
    <property type="match status" value="1"/>
</dbReference>
<gene>
    <name evidence="4" type="ORF">OWO01_07130</name>
</gene>
<comment type="caution">
    <text evidence="4">The sequence shown here is derived from an EMBL/GenBank/DDBJ whole genome shotgun (WGS) entry which is preliminary data.</text>
</comment>
<proteinExistence type="predicted"/>
<dbReference type="InterPro" id="IPR039424">
    <property type="entry name" value="SBP_5"/>
</dbReference>
<dbReference type="RefSeq" id="WP_268779753.1">
    <property type="nucleotide sequence ID" value="NZ_JAPRAT010000011.1"/>
</dbReference>
<dbReference type="Pfam" id="PF12793">
    <property type="entry name" value="SgrR_N"/>
    <property type="match status" value="1"/>
</dbReference>
<dbReference type="InterPro" id="IPR025370">
    <property type="entry name" value="SgrR_HTH_N"/>
</dbReference>
<feature type="domain" description="Solute-binding protein family 5" evidence="2">
    <location>
        <begin position="173"/>
        <end position="501"/>
    </location>
</feature>
<dbReference type="Pfam" id="PF00496">
    <property type="entry name" value="SBP_bac_5"/>
    <property type="match status" value="1"/>
</dbReference>
<dbReference type="AlphaFoldDB" id="A0A9J6RBS2"/>
<evidence type="ECO:0000313" key="5">
    <source>
        <dbReference type="Proteomes" id="UP001084197"/>
    </source>
</evidence>
<keyword evidence="5" id="KW-1185">Reference proteome</keyword>